<feature type="domain" description="Peptidase A1" evidence="1">
    <location>
        <begin position="1"/>
        <end position="93"/>
    </location>
</feature>
<evidence type="ECO:0000313" key="3">
    <source>
        <dbReference type="Proteomes" id="UP001189429"/>
    </source>
</evidence>
<accession>A0ABN9RD28</accession>
<protein>
    <recommendedName>
        <fullName evidence="1">Peptidase A1 domain-containing protein</fullName>
    </recommendedName>
</protein>
<gene>
    <name evidence="2" type="ORF">PCOR1329_LOCUS19411</name>
</gene>
<evidence type="ECO:0000313" key="2">
    <source>
        <dbReference type="EMBL" id="CAK0816460.1"/>
    </source>
</evidence>
<sequence length="93" mass="10114">MWIPLAVQSLSFGGIEPFFERVIQQKLLEHNEFAFYLNVDSTKPSALLWGGIDQSLYEGPLRMFPVVQAGADGAAAAGLLPHCSSFELTLATS</sequence>
<dbReference type="InterPro" id="IPR033121">
    <property type="entry name" value="PEPTIDASE_A1"/>
</dbReference>
<dbReference type="Gene3D" id="2.40.70.10">
    <property type="entry name" value="Acid Proteases"/>
    <property type="match status" value="1"/>
</dbReference>
<reference evidence="2" key="1">
    <citation type="submission" date="2023-10" db="EMBL/GenBank/DDBJ databases">
        <authorList>
            <person name="Chen Y."/>
            <person name="Shah S."/>
            <person name="Dougan E. K."/>
            <person name="Thang M."/>
            <person name="Chan C."/>
        </authorList>
    </citation>
    <scope>NUCLEOTIDE SEQUENCE [LARGE SCALE GENOMIC DNA]</scope>
</reference>
<name>A0ABN9RD28_9DINO</name>
<dbReference type="EMBL" id="CAUYUJ010006196">
    <property type="protein sequence ID" value="CAK0816460.1"/>
    <property type="molecule type" value="Genomic_DNA"/>
</dbReference>
<dbReference type="Pfam" id="PF00026">
    <property type="entry name" value="Asp"/>
    <property type="match status" value="1"/>
</dbReference>
<evidence type="ECO:0000259" key="1">
    <source>
        <dbReference type="PROSITE" id="PS51767"/>
    </source>
</evidence>
<dbReference type="InterPro" id="IPR021109">
    <property type="entry name" value="Peptidase_aspartic_dom_sf"/>
</dbReference>
<comment type="caution">
    <text evidence="2">The sequence shown here is derived from an EMBL/GenBank/DDBJ whole genome shotgun (WGS) entry which is preliminary data.</text>
</comment>
<dbReference type="PROSITE" id="PS51767">
    <property type="entry name" value="PEPTIDASE_A1"/>
    <property type="match status" value="1"/>
</dbReference>
<dbReference type="Proteomes" id="UP001189429">
    <property type="component" value="Unassembled WGS sequence"/>
</dbReference>
<dbReference type="SUPFAM" id="SSF50630">
    <property type="entry name" value="Acid proteases"/>
    <property type="match status" value="1"/>
</dbReference>
<proteinExistence type="predicted"/>
<keyword evidence="3" id="KW-1185">Reference proteome</keyword>
<organism evidence="2 3">
    <name type="scientific">Prorocentrum cordatum</name>
    <dbReference type="NCBI Taxonomy" id="2364126"/>
    <lineage>
        <taxon>Eukaryota</taxon>
        <taxon>Sar</taxon>
        <taxon>Alveolata</taxon>
        <taxon>Dinophyceae</taxon>
        <taxon>Prorocentrales</taxon>
        <taxon>Prorocentraceae</taxon>
        <taxon>Prorocentrum</taxon>
    </lineage>
</organism>